<keyword evidence="4" id="KW-0804">Transcription</keyword>
<feature type="compositionally biased region" description="Low complexity" evidence="6">
    <location>
        <begin position="572"/>
        <end position="584"/>
    </location>
</feature>
<feature type="domain" description="Velvet" evidence="7">
    <location>
        <begin position="3"/>
        <end position="194"/>
    </location>
</feature>
<keyword evidence="2" id="KW-0749">Sporulation</keyword>
<dbReference type="AlphaFoldDB" id="A0A067M600"/>
<feature type="compositionally biased region" description="Low complexity" evidence="6">
    <location>
        <begin position="662"/>
        <end position="673"/>
    </location>
</feature>
<dbReference type="InterPro" id="IPR037525">
    <property type="entry name" value="Velvet_dom"/>
</dbReference>
<evidence type="ECO:0000256" key="1">
    <source>
        <dbReference type="ARBA" id="ARBA00004123"/>
    </source>
</evidence>
<proteinExistence type="predicted"/>
<gene>
    <name evidence="8" type="ORF">BOTBODRAFT_177452</name>
</gene>
<evidence type="ECO:0000256" key="2">
    <source>
        <dbReference type="ARBA" id="ARBA00022969"/>
    </source>
</evidence>
<reference evidence="9" key="1">
    <citation type="journal article" date="2014" name="Proc. Natl. Acad. Sci. U.S.A.">
        <title>Extensive sampling of basidiomycete genomes demonstrates inadequacy of the white-rot/brown-rot paradigm for wood decay fungi.</title>
        <authorList>
            <person name="Riley R."/>
            <person name="Salamov A.A."/>
            <person name="Brown D.W."/>
            <person name="Nagy L.G."/>
            <person name="Floudas D."/>
            <person name="Held B.W."/>
            <person name="Levasseur A."/>
            <person name="Lombard V."/>
            <person name="Morin E."/>
            <person name="Otillar R."/>
            <person name="Lindquist E.A."/>
            <person name="Sun H."/>
            <person name="LaButti K.M."/>
            <person name="Schmutz J."/>
            <person name="Jabbour D."/>
            <person name="Luo H."/>
            <person name="Baker S.E."/>
            <person name="Pisabarro A.G."/>
            <person name="Walton J.D."/>
            <person name="Blanchette R.A."/>
            <person name="Henrissat B."/>
            <person name="Martin F."/>
            <person name="Cullen D."/>
            <person name="Hibbett D.S."/>
            <person name="Grigoriev I.V."/>
        </authorList>
    </citation>
    <scope>NUCLEOTIDE SEQUENCE [LARGE SCALE GENOMIC DNA]</scope>
    <source>
        <strain evidence="9">FD-172 SS1</strain>
    </source>
</reference>
<organism evidence="8 9">
    <name type="scientific">Botryobasidium botryosum (strain FD-172 SS1)</name>
    <dbReference type="NCBI Taxonomy" id="930990"/>
    <lineage>
        <taxon>Eukaryota</taxon>
        <taxon>Fungi</taxon>
        <taxon>Dikarya</taxon>
        <taxon>Basidiomycota</taxon>
        <taxon>Agaricomycotina</taxon>
        <taxon>Agaricomycetes</taxon>
        <taxon>Cantharellales</taxon>
        <taxon>Botryobasidiaceae</taxon>
        <taxon>Botryobasidium</taxon>
    </lineage>
</organism>
<feature type="compositionally biased region" description="Polar residues" evidence="6">
    <location>
        <begin position="622"/>
        <end position="635"/>
    </location>
</feature>
<feature type="region of interest" description="Disordered" evidence="6">
    <location>
        <begin position="202"/>
        <end position="826"/>
    </location>
</feature>
<dbReference type="Pfam" id="PF11754">
    <property type="entry name" value="Velvet"/>
    <property type="match status" value="2"/>
</dbReference>
<dbReference type="PANTHER" id="PTHR33572">
    <property type="entry name" value="SPORE DEVELOPMENT REGULATOR VOSA"/>
    <property type="match status" value="1"/>
</dbReference>
<dbReference type="InterPro" id="IPR038491">
    <property type="entry name" value="Velvet_dom_sf"/>
</dbReference>
<keyword evidence="5" id="KW-0539">Nucleus</keyword>
<dbReference type="InterPro" id="IPR021740">
    <property type="entry name" value="Velvet"/>
</dbReference>
<feature type="compositionally biased region" description="Pro residues" evidence="6">
    <location>
        <begin position="284"/>
        <end position="299"/>
    </location>
</feature>
<feature type="compositionally biased region" description="Low complexity" evidence="6">
    <location>
        <begin position="718"/>
        <end position="731"/>
    </location>
</feature>
<protein>
    <recommendedName>
        <fullName evidence="7">Velvet domain-containing protein</fullName>
    </recommendedName>
</protein>
<evidence type="ECO:0000313" key="8">
    <source>
        <dbReference type="EMBL" id="KDQ11198.1"/>
    </source>
</evidence>
<dbReference type="PANTHER" id="PTHR33572:SF18">
    <property type="entry name" value="SPORE DEVELOPMENT REGULATOR VOSA"/>
    <property type="match status" value="1"/>
</dbReference>
<feature type="compositionally biased region" description="Basic and acidic residues" evidence="6">
    <location>
        <begin position="493"/>
        <end position="507"/>
    </location>
</feature>
<dbReference type="InParanoid" id="A0A067M600"/>
<dbReference type="STRING" id="930990.A0A067M600"/>
<comment type="subcellular location">
    <subcellularLocation>
        <location evidence="1">Nucleus</location>
    </subcellularLocation>
</comment>
<accession>A0A067M600</accession>
<feature type="compositionally biased region" description="Low complexity" evidence="6">
    <location>
        <begin position="348"/>
        <end position="362"/>
    </location>
</feature>
<evidence type="ECO:0000256" key="5">
    <source>
        <dbReference type="ARBA" id="ARBA00023242"/>
    </source>
</evidence>
<dbReference type="GO" id="GO:0030435">
    <property type="term" value="P:sporulation resulting in formation of a cellular spore"/>
    <property type="evidence" value="ECO:0007669"/>
    <property type="project" value="UniProtKB-KW"/>
</dbReference>
<keyword evidence="9" id="KW-1185">Reference proteome</keyword>
<feature type="compositionally biased region" description="Pro residues" evidence="6">
    <location>
        <begin position="363"/>
        <end position="375"/>
    </location>
</feature>
<name>A0A067M600_BOTB1</name>
<sequence length="826" mass="89438">MAPQDGNLYELIIRQQPKQARMCGVGGKADRRPIDPPPIIQLRVVEPEGASPGPALADDCYRSSPIRSYLQSPYFFMFATLALATSDDELHHLKDGKTRYTTGSVVSSLYHLKDTENNGQDAGFFVFPDLCVRTEGSYRLKLNLYEVVDSQVHHCKSIFSKPFYVYTAKKFPGMEESTQLSISLADQGIKIRIRKDIRVRKRPIRDLSPDGSPMDNPHLSQSPAQLPYESPTESASGKGKNRAPPAPDGKRRRLIGDGSPTNSPGDTPWPVLPEQQFPALYPSPSDPAPRIPPPPPPVDGRPVDYRMPPPQSQSGYVAGPPQPWMSAPSHQMPPPQMQQYPHPFPHDPYAQAGQPPAASPSQQMPPPAYGNPPPRQMYDMTPHSYPGGPPPPQSDPHRAPYAIMVPPGQPYPLYAPYHQAPPHGYPHMVYQQPPVIAQPPPPPQQQQQQQQGQMPSRQGSGFPPPSPQSSPAGYASQGYPADYPQRMPPLSLPHDRERESRDHRDRPSGPAADDASRDRETAPIQQAPPPYYPQQGAPPSQQVGQGQQGMLPSYAPTSGYQGAPNAVPPPSSWTTSSPSSGSSSFENVGSQPSHSYAYFPPAEGNERVQASPPMPMPLNGNDDYQTRSSRSSAEQDASERGRVQLAPIKMGSATVPPPAGVNSNLSYSNGYSSMPPQATPPPFSVSPTSHGPPVHPSSHHSTRFPPPSPVGSITSSNGGAPMPSMDGPSSSPHHRQPQHQKQQQQQPTMRSMGMPLNGTHFQNGASPMNGHHGHSGLPPLPPKPRNGVSRAYPSNTDLMGDGSAMNMNDRKKNPLSIGSIIEAPSS</sequence>
<dbReference type="OrthoDB" id="5599552at2759"/>
<feature type="compositionally biased region" description="Low complexity" evidence="6">
    <location>
        <begin position="445"/>
        <end position="461"/>
    </location>
</feature>
<keyword evidence="3" id="KW-0805">Transcription regulation</keyword>
<dbReference type="PROSITE" id="PS51821">
    <property type="entry name" value="VELVET"/>
    <property type="match status" value="1"/>
</dbReference>
<dbReference type="Gene3D" id="2.60.40.3960">
    <property type="entry name" value="Velvet domain"/>
    <property type="match status" value="1"/>
</dbReference>
<evidence type="ECO:0000256" key="4">
    <source>
        <dbReference type="ARBA" id="ARBA00023163"/>
    </source>
</evidence>
<evidence type="ECO:0000256" key="6">
    <source>
        <dbReference type="SAM" id="MobiDB-lite"/>
    </source>
</evidence>
<evidence type="ECO:0000259" key="7">
    <source>
        <dbReference type="PROSITE" id="PS51821"/>
    </source>
</evidence>
<feature type="compositionally biased region" description="Polar residues" evidence="6">
    <location>
        <begin position="585"/>
        <end position="594"/>
    </location>
</feature>
<dbReference type="GO" id="GO:0005634">
    <property type="term" value="C:nucleus"/>
    <property type="evidence" value="ECO:0007669"/>
    <property type="project" value="UniProtKB-SubCell"/>
</dbReference>
<feature type="compositionally biased region" description="Low complexity" evidence="6">
    <location>
        <begin position="533"/>
        <end position="552"/>
    </location>
</feature>
<dbReference type="Proteomes" id="UP000027195">
    <property type="component" value="Unassembled WGS sequence"/>
</dbReference>
<evidence type="ECO:0000313" key="9">
    <source>
        <dbReference type="Proteomes" id="UP000027195"/>
    </source>
</evidence>
<dbReference type="HOGENOM" id="CLU_020268_0_0_1"/>
<dbReference type="EMBL" id="KL198060">
    <property type="protein sequence ID" value="KDQ11198.1"/>
    <property type="molecule type" value="Genomic_DNA"/>
</dbReference>
<evidence type="ECO:0000256" key="3">
    <source>
        <dbReference type="ARBA" id="ARBA00023015"/>
    </source>
</evidence>